<dbReference type="OrthoDB" id="5875653at2759"/>
<evidence type="ECO:0000313" key="3">
    <source>
        <dbReference type="Proteomes" id="UP000008281"/>
    </source>
</evidence>
<feature type="region of interest" description="Disordered" evidence="1">
    <location>
        <begin position="331"/>
        <end position="402"/>
    </location>
</feature>
<feature type="region of interest" description="Disordered" evidence="1">
    <location>
        <begin position="604"/>
        <end position="623"/>
    </location>
</feature>
<feature type="region of interest" description="Disordered" evidence="1">
    <location>
        <begin position="112"/>
        <end position="131"/>
    </location>
</feature>
<dbReference type="InParanoid" id="E3LJK0"/>
<evidence type="ECO:0000256" key="1">
    <source>
        <dbReference type="SAM" id="MobiDB-lite"/>
    </source>
</evidence>
<protein>
    <submittedName>
        <fullName evidence="2">Uncharacterized protein</fullName>
    </submittedName>
</protein>
<feature type="region of interest" description="Disordered" evidence="1">
    <location>
        <begin position="70"/>
        <end position="95"/>
    </location>
</feature>
<organism evidence="3">
    <name type="scientific">Caenorhabditis remanei</name>
    <name type="common">Caenorhabditis vulgaris</name>
    <dbReference type="NCBI Taxonomy" id="31234"/>
    <lineage>
        <taxon>Eukaryota</taxon>
        <taxon>Metazoa</taxon>
        <taxon>Ecdysozoa</taxon>
        <taxon>Nematoda</taxon>
        <taxon>Chromadorea</taxon>
        <taxon>Rhabditida</taxon>
        <taxon>Rhabditina</taxon>
        <taxon>Rhabditomorpha</taxon>
        <taxon>Rhabditoidea</taxon>
        <taxon>Rhabditidae</taxon>
        <taxon>Peloderinae</taxon>
        <taxon>Caenorhabditis</taxon>
    </lineage>
</organism>
<dbReference type="AlphaFoldDB" id="E3LJK0"/>
<dbReference type="EMBL" id="DS268409">
    <property type="protein sequence ID" value="EFO94893.1"/>
    <property type="molecule type" value="Genomic_DNA"/>
</dbReference>
<dbReference type="eggNOG" id="KOG0017">
    <property type="taxonomic scope" value="Eukaryota"/>
</dbReference>
<reference evidence="2" key="1">
    <citation type="submission" date="2007-07" db="EMBL/GenBank/DDBJ databases">
        <title>PCAP assembly of the Caenorhabditis remanei genome.</title>
        <authorList>
            <consortium name="The Caenorhabditis remanei Sequencing Consortium"/>
            <person name="Wilson R.K."/>
        </authorList>
    </citation>
    <scope>NUCLEOTIDE SEQUENCE [LARGE SCALE GENOMIC DNA]</scope>
    <source>
        <strain evidence="2">PB4641</strain>
    </source>
</reference>
<feature type="compositionally biased region" description="Polar residues" evidence="1">
    <location>
        <begin position="118"/>
        <end position="131"/>
    </location>
</feature>
<dbReference type="InterPro" id="IPR005312">
    <property type="entry name" value="DUF1759"/>
</dbReference>
<feature type="compositionally biased region" description="Basic residues" evidence="1">
    <location>
        <begin position="343"/>
        <end position="353"/>
    </location>
</feature>
<dbReference type="STRING" id="31234.E3LJK0"/>
<proteinExistence type="predicted"/>
<sequence length="787" mass="90044">MKAVVAKIEDFDSYIYNQFQKPELKDSPDRETFFRDVTNTLLGSGADSSQKKLAAQIAEMESVLMGYGQTLSSFQPSNQPRDPQVSDPRDDMKNYINEPHLSQETINLVDEMPCSDESPASSRTKTSSQSRDLSMMFSDSAFPNRTKELQQSLITENRGLQEENAKHLRAQYEESQKRLALETKGLQCREYLQAEFTRVQAKEDKWISGLKQHEQRKAQESASQRPDVAITTISPFEFSVVRPNTAPAVESFEPSADNRVAPSLAQLLALTTFPQTENVQETPFFRSENLINYPNVEPKTAETPNATNRLDMNDRMNAFLSISQNQRIGARIHERDESVRSRATSRRTQARRSARSESSYVRRYERDESSESEDESNHPVPFRTATIRRNRSLSPEPTPRKNGLKIETRLKFLQKFDGTNDLDLFQTLFTKFVLNDNELSPEEKRAVLMNHITGPATICVSHAKDSKTAIAVTFISLNKVYGKANSKHNLLKKFESLPFHQTDPETMRQDAVSLTNVLQQLKDRGLPADDHMTMWAIACKLPEKMQKSLAKYTVKIGEALTHDLILDRISRDIETMALEQTYVSQRNSEANELSESYVTTNLSNVNSSKHRTPAQFNQNNQRERERKLVYDPAQFPFEYVDPVTKSKLEGYYTPGSKGVNLKIISRTFPLSEKEPRPCNVCQGDHNEIRCTLKSHEFREMCKRKGLCPICARKHDITVCVYPYRCGYCNGLHHLGGCPQKEFYRDKRNYPKGAQPVATLYRANKTNQLKERHYGRHRVKSTELCVQS</sequence>
<feature type="compositionally biased region" description="Basic and acidic residues" evidence="1">
    <location>
        <begin position="331"/>
        <end position="340"/>
    </location>
</feature>
<dbReference type="HOGENOM" id="CLU_329072_0_0_1"/>
<dbReference type="Pfam" id="PF03564">
    <property type="entry name" value="DUF1759"/>
    <property type="match status" value="1"/>
</dbReference>
<name>E3LJK0_CAERE</name>
<accession>E3LJK0</accession>
<feature type="compositionally biased region" description="Polar residues" evidence="1">
    <location>
        <begin position="70"/>
        <end position="81"/>
    </location>
</feature>
<evidence type="ECO:0000313" key="2">
    <source>
        <dbReference type="EMBL" id="EFO94893.1"/>
    </source>
</evidence>
<feature type="compositionally biased region" description="Basic and acidic residues" evidence="1">
    <location>
        <begin position="360"/>
        <end position="369"/>
    </location>
</feature>
<keyword evidence="3" id="KW-1185">Reference proteome</keyword>
<gene>
    <name evidence="2" type="ORF">CRE_09144</name>
</gene>
<dbReference type="Proteomes" id="UP000008281">
    <property type="component" value="Unassembled WGS sequence"/>
</dbReference>